<name>A0A0D1C631_MYCMD</name>
<dbReference type="OrthoDB" id="5554402at2759"/>
<dbReference type="Pfam" id="PF10315">
    <property type="entry name" value="Aim19"/>
    <property type="match status" value="1"/>
</dbReference>
<dbReference type="EMBL" id="CM003146">
    <property type="protein sequence ID" value="KIS69072.1"/>
    <property type="molecule type" value="Genomic_DNA"/>
</dbReference>
<proteinExistence type="predicted"/>
<organism evidence="1 2">
    <name type="scientific">Mycosarcoma maydis</name>
    <name type="common">Corn smut fungus</name>
    <name type="synonym">Ustilago maydis</name>
    <dbReference type="NCBI Taxonomy" id="5270"/>
    <lineage>
        <taxon>Eukaryota</taxon>
        <taxon>Fungi</taxon>
        <taxon>Dikarya</taxon>
        <taxon>Basidiomycota</taxon>
        <taxon>Ustilaginomycotina</taxon>
        <taxon>Ustilaginomycetes</taxon>
        <taxon>Ustilaginales</taxon>
        <taxon>Ustilaginaceae</taxon>
        <taxon>Mycosarcoma</taxon>
    </lineage>
</organism>
<dbReference type="AlphaFoldDB" id="A0A0D1C631"/>
<dbReference type="Proteomes" id="UP000000561">
    <property type="component" value="Chromosome 7"/>
</dbReference>
<dbReference type="RefSeq" id="XP_011389508.1">
    <property type="nucleotide sequence ID" value="XM_011391206.1"/>
</dbReference>
<dbReference type="InParanoid" id="A0A0D1C631"/>
<sequence>MQLFPSIAEKQEGWLQSTVRTLGSYAQISTPAYSLAALFALSTPFGFASPAQAAAEAAAKLQYQKHIAQLAHSVSSQGSNGLVARLVAQVQTQKAAKSQTHAPLRVIPPFWQLAFFAAAFGTGGYIIDQGDALNGSGVVSAWSLTYLLFKTIPSIKQLPKNPLAFLLSSSVLSIGLGIHGCHYFDRTSWRGDIPSLTAADAQEVETQGRSRLITIQKVGKVDSSDAPTSIFAAKPDSATASTTSSIHQATSAPNLIHGCTRNNDDARTAAFLYRQGRRSPPGPIVL</sequence>
<dbReference type="eggNOG" id="ENOG502SFW8">
    <property type="taxonomic scope" value="Eukaryota"/>
</dbReference>
<dbReference type="GO" id="GO:0005739">
    <property type="term" value="C:mitochondrion"/>
    <property type="evidence" value="ECO:0000318"/>
    <property type="project" value="GO_Central"/>
</dbReference>
<protein>
    <submittedName>
        <fullName evidence="1">Uncharacterized protein</fullName>
    </submittedName>
</protein>
<dbReference type="GeneID" id="23566409"/>
<keyword evidence="2" id="KW-1185">Reference proteome</keyword>
<evidence type="ECO:0000313" key="2">
    <source>
        <dbReference type="Proteomes" id="UP000000561"/>
    </source>
</evidence>
<reference evidence="1 2" key="1">
    <citation type="journal article" date="2006" name="Nature">
        <title>Insights from the genome of the biotrophic fungal plant pathogen Ustilago maydis.</title>
        <authorList>
            <person name="Kamper J."/>
            <person name="Kahmann R."/>
            <person name="Bolker M."/>
            <person name="Ma L.J."/>
            <person name="Brefort T."/>
            <person name="Saville B.J."/>
            <person name="Banuett F."/>
            <person name="Kronstad J.W."/>
            <person name="Gold S.E."/>
            <person name="Muller O."/>
            <person name="Perlin M.H."/>
            <person name="Wosten H.A."/>
            <person name="de Vries R."/>
            <person name="Ruiz-Herrera J."/>
            <person name="Reynaga-Pena C.G."/>
            <person name="Snetselaar K."/>
            <person name="McCann M."/>
            <person name="Perez-Martin J."/>
            <person name="Feldbrugge M."/>
            <person name="Basse C.W."/>
            <person name="Steinberg G."/>
            <person name="Ibeas J.I."/>
            <person name="Holloman W."/>
            <person name="Guzman P."/>
            <person name="Farman M."/>
            <person name="Stajich J.E."/>
            <person name="Sentandreu R."/>
            <person name="Gonzalez-Prieto J.M."/>
            <person name="Kennell J.C."/>
            <person name="Molina L."/>
            <person name="Schirawski J."/>
            <person name="Mendoza-Mendoza A."/>
            <person name="Greilinger D."/>
            <person name="Munch K."/>
            <person name="Rossel N."/>
            <person name="Scherer M."/>
            <person name="Vranes M."/>
            <person name="Ladendorf O."/>
            <person name="Vincon V."/>
            <person name="Fuchs U."/>
            <person name="Sandrock B."/>
            <person name="Meng S."/>
            <person name="Ho E.C."/>
            <person name="Cahill M.J."/>
            <person name="Boyce K.J."/>
            <person name="Klose J."/>
            <person name="Klosterman S.J."/>
            <person name="Deelstra H.J."/>
            <person name="Ortiz-Castellanos L."/>
            <person name="Li W."/>
            <person name="Sanchez-Alonso P."/>
            <person name="Schreier P.H."/>
            <person name="Hauser-Hahn I."/>
            <person name="Vaupel M."/>
            <person name="Koopmann E."/>
            <person name="Friedrich G."/>
            <person name="Voss H."/>
            <person name="Schluter T."/>
            <person name="Margolis J."/>
            <person name="Platt D."/>
            <person name="Swimmer C."/>
            <person name="Gnirke A."/>
            <person name="Chen F."/>
            <person name="Vysotskaia V."/>
            <person name="Mannhaupt G."/>
            <person name="Guldener U."/>
            <person name="Munsterkotter M."/>
            <person name="Haase D."/>
            <person name="Oesterheld M."/>
            <person name="Mewes H.W."/>
            <person name="Mauceli E.W."/>
            <person name="DeCaprio D."/>
            <person name="Wade C.M."/>
            <person name="Butler J."/>
            <person name="Young S."/>
            <person name="Jaffe D.B."/>
            <person name="Calvo S."/>
            <person name="Nusbaum C."/>
            <person name="Galagan J."/>
            <person name="Birren B.W."/>
        </authorList>
    </citation>
    <scope>NUCLEOTIDE SEQUENCE [LARGE SCALE GENOMIC DNA]</scope>
    <source>
        <strain evidence="2">DSM 14603 / FGSC 9021 / UM521</strain>
    </source>
</reference>
<dbReference type="PANTHER" id="PTHR28177">
    <property type="entry name" value="ALTERED INHERITANCE OF MITOCHONDRIA PROTEIN 19, MITOCHONDRIAL"/>
    <property type="match status" value="1"/>
</dbReference>
<dbReference type="PANTHER" id="PTHR28177:SF1">
    <property type="entry name" value="ALTERED INHERITANCE OF MITOCHONDRIA PROTEIN 19, MITOCHONDRIAL"/>
    <property type="match status" value="1"/>
</dbReference>
<accession>A0A0D1C631</accession>
<gene>
    <name evidence="1" type="ORF">UMAG_10366</name>
</gene>
<dbReference type="InterPro" id="IPR019419">
    <property type="entry name" value="AIM19"/>
</dbReference>
<dbReference type="KEGG" id="uma:UMAG_10366"/>
<dbReference type="VEuPathDB" id="FungiDB:UMAG_10366"/>
<evidence type="ECO:0000313" key="1">
    <source>
        <dbReference type="EMBL" id="KIS69072.1"/>
    </source>
</evidence>